<reference evidence="1 2" key="1">
    <citation type="submission" date="2017-10" db="EMBL/GenBank/DDBJ databases">
        <authorList>
            <person name="Banno H."/>
            <person name="Chua N.-H."/>
        </authorList>
    </citation>
    <scope>NUCLEOTIDE SEQUENCE [LARGE SCALE GENOMIC DNA]</scope>
    <source>
        <strain evidence="1">Vibrio tapetis CECT4600</strain>
    </source>
</reference>
<organism evidence="1 2">
    <name type="scientific">Vibrio tapetis subsp. tapetis</name>
    <dbReference type="NCBI Taxonomy" id="1671868"/>
    <lineage>
        <taxon>Bacteria</taxon>
        <taxon>Pseudomonadati</taxon>
        <taxon>Pseudomonadota</taxon>
        <taxon>Gammaproteobacteria</taxon>
        <taxon>Vibrionales</taxon>
        <taxon>Vibrionaceae</taxon>
        <taxon>Vibrio</taxon>
    </lineage>
</organism>
<evidence type="ECO:0000313" key="1">
    <source>
        <dbReference type="EMBL" id="SON50913.1"/>
    </source>
</evidence>
<dbReference type="AlphaFoldDB" id="A0A2N8ZG84"/>
<gene>
    <name evidence="1" type="ORF">VTAP4600_A2947</name>
</gene>
<dbReference type="Proteomes" id="UP000235828">
    <property type="component" value="Chromosome A"/>
</dbReference>
<keyword evidence="2" id="KW-1185">Reference proteome</keyword>
<dbReference type="KEGG" id="vta:A2947"/>
<protein>
    <submittedName>
        <fullName evidence="1">Uncharacterized protein</fullName>
    </submittedName>
</protein>
<evidence type="ECO:0000313" key="2">
    <source>
        <dbReference type="Proteomes" id="UP000235828"/>
    </source>
</evidence>
<dbReference type="EMBL" id="LT960611">
    <property type="protein sequence ID" value="SON50913.1"/>
    <property type="molecule type" value="Genomic_DNA"/>
</dbReference>
<name>A0A2N8ZG84_9VIBR</name>
<proteinExistence type="predicted"/>
<sequence length="53" mass="6421">MKQARSVDFHTQMKIHVQGVIMCTFLLRKSRLWHDQSQEIVSETRYYLLPNTR</sequence>
<accession>A0A2N8ZG84</accession>